<feature type="region of interest" description="Disordered" evidence="1">
    <location>
        <begin position="1"/>
        <end position="36"/>
    </location>
</feature>
<evidence type="ECO:0000313" key="2">
    <source>
        <dbReference type="EMBL" id="KAK5599585.1"/>
    </source>
</evidence>
<keyword evidence="3" id="KW-1185">Reference proteome</keyword>
<protein>
    <submittedName>
        <fullName evidence="2">Uncharacterized protein</fullName>
    </submittedName>
</protein>
<proteinExistence type="predicted"/>
<name>A0AAV9QUG6_9TELE</name>
<organism evidence="2 3">
    <name type="scientific">Crenichthys baileyi</name>
    <name type="common">White River springfish</name>
    <dbReference type="NCBI Taxonomy" id="28760"/>
    <lineage>
        <taxon>Eukaryota</taxon>
        <taxon>Metazoa</taxon>
        <taxon>Chordata</taxon>
        <taxon>Craniata</taxon>
        <taxon>Vertebrata</taxon>
        <taxon>Euteleostomi</taxon>
        <taxon>Actinopterygii</taxon>
        <taxon>Neopterygii</taxon>
        <taxon>Teleostei</taxon>
        <taxon>Neoteleostei</taxon>
        <taxon>Acanthomorphata</taxon>
        <taxon>Ovalentaria</taxon>
        <taxon>Atherinomorphae</taxon>
        <taxon>Cyprinodontiformes</taxon>
        <taxon>Goodeidae</taxon>
        <taxon>Crenichthys</taxon>
    </lineage>
</organism>
<dbReference type="Proteomes" id="UP001311232">
    <property type="component" value="Unassembled WGS sequence"/>
</dbReference>
<evidence type="ECO:0000313" key="3">
    <source>
        <dbReference type="Proteomes" id="UP001311232"/>
    </source>
</evidence>
<dbReference type="EMBL" id="JAHHUM010002928">
    <property type="protein sequence ID" value="KAK5599585.1"/>
    <property type="molecule type" value="Genomic_DNA"/>
</dbReference>
<dbReference type="AlphaFoldDB" id="A0AAV9QUG6"/>
<feature type="non-terminal residue" evidence="2">
    <location>
        <position position="59"/>
    </location>
</feature>
<sequence length="59" mass="6438">MDPRRNPFQGSRNKLLSSVSHSSTRPPSISKIAPPRLPPVNLSLCGGAYFSLDNLHPLL</sequence>
<feature type="compositionally biased region" description="Low complexity" evidence="1">
    <location>
        <begin position="11"/>
        <end position="31"/>
    </location>
</feature>
<reference evidence="2 3" key="1">
    <citation type="submission" date="2021-06" db="EMBL/GenBank/DDBJ databases">
        <authorList>
            <person name="Palmer J.M."/>
        </authorList>
    </citation>
    <scope>NUCLEOTIDE SEQUENCE [LARGE SCALE GENOMIC DNA]</scope>
    <source>
        <strain evidence="2 3">MEX-2019</strain>
        <tissue evidence="2">Muscle</tissue>
    </source>
</reference>
<comment type="caution">
    <text evidence="2">The sequence shown here is derived from an EMBL/GenBank/DDBJ whole genome shotgun (WGS) entry which is preliminary data.</text>
</comment>
<evidence type="ECO:0000256" key="1">
    <source>
        <dbReference type="SAM" id="MobiDB-lite"/>
    </source>
</evidence>
<gene>
    <name evidence="2" type="ORF">CRENBAI_019125</name>
</gene>
<accession>A0AAV9QUG6</accession>